<name>E9HKE4_DAPPU</name>
<dbReference type="GO" id="GO:0005634">
    <property type="term" value="C:nucleus"/>
    <property type="evidence" value="ECO:0000318"/>
    <property type="project" value="GO_Central"/>
</dbReference>
<dbReference type="SUPFAM" id="SSF69065">
    <property type="entry name" value="RNase III domain-like"/>
    <property type="match status" value="1"/>
</dbReference>
<dbReference type="PANTHER" id="PTHR14950">
    <property type="entry name" value="DICER-RELATED"/>
    <property type="match status" value="1"/>
</dbReference>
<dbReference type="InterPro" id="IPR036389">
    <property type="entry name" value="RNase_III_sf"/>
</dbReference>
<protein>
    <submittedName>
        <fullName evidence="2">Uncharacterized protein</fullName>
    </submittedName>
</protein>
<evidence type="ECO:0000313" key="2">
    <source>
        <dbReference type="EMBL" id="EFX67772.1"/>
    </source>
</evidence>
<dbReference type="Gene3D" id="1.10.1520.10">
    <property type="entry name" value="Ribonuclease III domain"/>
    <property type="match status" value="1"/>
</dbReference>
<keyword evidence="3" id="KW-1185">Reference proteome</keyword>
<evidence type="ECO:0000313" key="3">
    <source>
        <dbReference type="Proteomes" id="UP000000305"/>
    </source>
</evidence>
<dbReference type="HOGENOM" id="CLU_1715091_0_0_1"/>
<dbReference type="KEGG" id="dpx:DAPPUDRAFT_330706"/>
<dbReference type="GO" id="GO:0031054">
    <property type="term" value="P:pre-miRNA processing"/>
    <property type="evidence" value="ECO:0000318"/>
    <property type="project" value="GO_Central"/>
</dbReference>
<evidence type="ECO:0000256" key="1">
    <source>
        <dbReference type="ARBA" id="ARBA00022801"/>
    </source>
</evidence>
<reference evidence="2 3" key="1">
    <citation type="journal article" date="2011" name="Science">
        <title>The ecoresponsive genome of Daphnia pulex.</title>
        <authorList>
            <person name="Colbourne J.K."/>
            <person name="Pfrender M.E."/>
            <person name="Gilbert D."/>
            <person name="Thomas W.K."/>
            <person name="Tucker A."/>
            <person name="Oakley T.H."/>
            <person name="Tokishita S."/>
            <person name="Aerts A."/>
            <person name="Arnold G.J."/>
            <person name="Basu M.K."/>
            <person name="Bauer D.J."/>
            <person name="Caceres C.E."/>
            <person name="Carmel L."/>
            <person name="Casola C."/>
            <person name="Choi J.H."/>
            <person name="Detter J.C."/>
            <person name="Dong Q."/>
            <person name="Dusheyko S."/>
            <person name="Eads B.D."/>
            <person name="Frohlich T."/>
            <person name="Geiler-Samerotte K.A."/>
            <person name="Gerlach D."/>
            <person name="Hatcher P."/>
            <person name="Jogdeo S."/>
            <person name="Krijgsveld J."/>
            <person name="Kriventseva E.V."/>
            <person name="Kultz D."/>
            <person name="Laforsch C."/>
            <person name="Lindquist E."/>
            <person name="Lopez J."/>
            <person name="Manak J.R."/>
            <person name="Muller J."/>
            <person name="Pangilinan J."/>
            <person name="Patwardhan R.P."/>
            <person name="Pitluck S."/>
            <person name="Pritham E.J."/>
            <person name="Rechtsteiner A."/>
            <person name="Rho M."/>
            <person name="Rogozin I.B."/>
            <person name="Sakarya O."/>
            <person name="Salamov A."/>
            <person name="Schaack S."/>
            <person name="Shapiro H."/>
            <person name="Shiga Y."/>
            <person name="Skalitzky C."/>
            <person name="Smith Z."/>
            <person name="Souvorov A."/>
            <person name="Sung W."/>
            <person name="Tang Z."/>
            <person name="Tsuchiya D."/>
            <person name="Tu H."/>
            <person name="Vos H."/>
            <person name="Wang M."/>
            <person name="Wolf Y.I."/>
            <person name="Yamagata H."/>
            <person name="Yamada T."/>
            <person name="Ye Y."/>
            <person name="Shaw J.R."/>
            <person name="Andrews J."/>
            <person name="Crease T.J."/>
            <person name="Tang H."/>
            <person name="Lucas S.M."/>
            <person name="Robertson H.M."/>
            <person name="Bork P."/>
            <person name="Koonin E.V."/>
            <person name="Zdobnov E.M."/>
            <person name="Grigoriev I.V."/>
            <person name="Lynch M."/>
            <person name="Boore J.L."/>
        </authorList>
    </citation>
    <scope>NUCLEOTIDE SEQUENCE [LARGE SCALE GENOMIC DNA]</scope>
</reference>
<keyword evidence="1" id="KW-0378">Hydrolase</keyword>
<dbReference type="GO" id="GO:0030422">
    <property type="term" value="P:siRNA processing"/>
    <property type="evidence" value="ECO:0000318"/>
    <property type="project" value="GO_Central"/>
</dbReference>
<dbReference type="GO" id="GO:0004530">
    <property type="term" value="F:deoxyribonuclease I activity"/>
    <property type="evidence" value="ECO:0000318"/>
    <property type="project" value="GO_Central"/>
</dbReference>
<dbReference type="Proteomes" id="UP000000305">
    <property type="component" value="Unassembled WGS sequence"/>
</dbReference>
<organism evidence="2 3">
    <name type="scientific">Daphnia pulex</name>
    <name type="common">Water flea</name>
    <dbReference type="NCBI Taxonomy" id="6669"/>
    <lineage>
        <taxon>Eukaryota</taxon>
        <taxon>Metazoa</taxon>
        <taxon>Ecdysozoa</taxon>
        <taxon>Arthropoda</taxon>
        <taxon>Crustacea</taxon>
        <taxon>Branchiopoda</taxon>
        <taxon>Diplostraca</taxon>
        <taxon>Cladocera</taxon>
        <taxon>Anomopoda</taxon>
        <taxon>Daphniidae</taxon>
        <taxon>Daphnia</taxon>
    </lineage>
</organism>
<accession>E9HKE4</accession>
<dbReference type="GO" id="GO:0070578">
    <property type="term" value="C:RISC-loading complex"/>
    <property type="evidence" value="ECO:0000318"/>
    <property type="project" value="GO_Central"/>
</dbReference>
<dbReference type="EMBL" id="GL732668">
    <property type="protein sequence ID" value="EFX67772.1"/>
    <property type="molecule type" value="Genomic_DNA"/>
</dbReference>
<dbReference type="GO" id="GO:0003723">
    <property type="term" value="F:RNA binding"/>
    <property type="evidence" value="ECO:0000318"/>
    <property type="project" value="GO_Central"/>
</dbReference>
<gene>
    <name evidence="2" type="ORF">DAPPUDRAFT_330706</name>
</gene>
<proteinExistence type="predicted"/>
<dbReference type="OrthoDB" id="10488727at2759"/>
<dbReference type="STRING" id="6669.E9HKE4"/>
<sequence>MGDRVLGVKIANFVLRNCKDTVDAKSYIEIVESEDDPKFRFATYVQPLKELADVWEALAGEIFEDSGDFIDKTWEVIAPLLAPVGKISYWPSNPVQNIQRKCGKSVEYLETKIKEMTCVTLEIYSVTIERGLEKNVKVAKSAAAKNAFHIFDF</sequence>
<dbReference type="PANTHER" id="PTHR14950:SF37">
    <property type="entry name" value="ENDORIBONUCLEASE DICER"/>
    <property type="match status" value="1"/>
</dbReference>
<dbReference type="AlphaFoldDB" id="E9HKE4"/>
<dbReference type="GO" id="GO:0005737">
    <property type="term" value="C:cytoplasm"/>
    <property type="evidence" value="ECO:0000318"/>
    <property type="project" value="GO_Central"/>
</dbReference>
<dbReference type="GO" id="GO:0004525">
    <property type="term" value="F:ribonuclease III activity"/>
    <property type="evidence" value="ECO:0000318"/>
    <property type="project" value="GO_Central"/>
</dbReference>
<dbReference type="GO" id="GO:0006309">
    <property type="term" value="P:apoptotic DNA fragmentation"/>
    <property type="evidence" value="ECO:0000318"/>
    <property type="project" value="GO_Central"/>
</dbReference>
<dbReference type="InParanoid" id="E9HKE4"/>